<dbReference type="Proteomes" id="UP000307943">
    <property type="component" value="Unassembled WGS sequence"/>
</dbReference>
<dbReference type="InterPro" id="IPR009057">
    <property type="entry name" value="Homeodomain-like_sf"/>
</dbReference>
<keyword evidence="2" id="KW-1185">Reference proteome</keyword>
<name>A0A5C4TCF6_9BACL</name>
<sequence>MEYTEAFTSMEVMMKQEKNRRIFERYQTIYLYLKGINVRQVSEIIGRTERTAYKYIRAYREAGVAGLQRIYYTGAPERLTKKQQEKLKQTIVTSVRREVGLLPNTAGLCL</sequence>
<accession>A0A5C4TCF6</accession>
<reference evidence="1 2" key="1">
    <citation type="submission" date="2019-05" db="EMBL/GenBank/DDBJ databases">
        <title>We sequenced the genome of Paenibacillus hemerocallicola KCTC 33185 for further insight into its adaptation and study the phylogeny of Paenibacillus.</title>
        <authorList>
            <person name="Narsing Rao M.P."/>
        </authorList>
    </citation>
    <scope>NUCLEOTIDE SEQUENCE [LARGE SCALE GENOMIC DNA]</scope>
    <source>
        <strain evidence="1 2">KCTC 33185</strain>
    </source>
</reference>
<dbReference type="AlphaFoldDB" id="A0A5C4TCF6"/>
<gene>
    <name evidence="1" type="ORF">FE784_07675</name>
</gene>
<dbReference type="Pfam" id="PF13384">
    <property type="entry name" value="HTH_23"/>
    <property type="match status" value="1"/>
</dbReference>
<evidence type="ECO:0000313" key="1">
    <source>
        <dbReference type="EMBL" id="TNJ66758.1"/>
    </source>
</evidence>
<organism evidence="1 2">
    <name type="scientific">Paenibacillus hemerocallicola</name>
    <dbReference type="NCBI Taxonomy" id="1172614"/>
    <lineage>
        <taxon>Bacteria</taxon>
        <taxon>Bacillati</taxon>
        <taxon>Bacillota</taxon>
        <taxon>Bacilli</taxon>
        <taxon>Bacillales</taxon>
        <taxon>Paenibacillaceae</taxon>
        <taxon>Paenibacillus</taxon>
    </lineage>
</organism>
<evidence type="ECO:0000313" key="2">
    <source>
        <dbReference type="Proteomes" id="UP000307943"/>
    </source>
</evidence>
<dbReference type="OrthoDB" id="1908912at2"/>
<dbReference type="SUPFAM" id="SSF46689">
    <property type="entry name" value="Homeodomain-like"/>
    <property type="match status" value="1"/>
</dbReference>
<protein>
    <submittedName>
        <fullName evidence="1">Helix-turn-helix domain-containing protein</fullName>
    </submittedName>
</protein>
<comment type="caution">
    <text evidence="1">The sequence shown here is derived from an EMBL/GenBank/DDBJ whole genome shotgun (WGS) entry which is preliminary data.</text>
</comment>
<dbReference type="EMBL" id="VDCQ01000008">
    <property type="protein sequence ID" value="TNJ66758.1"/>
    <property type="molecule type" value="Genomic_DNA"/>
</dbReference>
<proteinExistence type="predicted"/>